<dbReference type="InterPro" id="IPR016135">
    <property type="entry name" value="UBQ-conjugating_enzyme/RWD"/>
</dbReference>
<feature type="domain" description="RING-type" evidence="11">
    <location>
        <begin position="187"/>
        <end position="232"/>
    </location>
</feature>
<keyword evidence="14" id="KW-1185">Reference proteome</keyword>
<dbReference type="InterPro" id="IPR013083">
    <property type="entry name" value="Znf_RING/FYVE/PHD"/>
</dbReference>
<dbReference type="InterPro" id="IPR044066">
    <property type="entry name" value="TRIAD_supradom"/>
</dbReference>
<dbReference type="GO" id="GO:0061630">
    <property type="term" value="F:ubiquitin protein ligase activity"/>
    <property type="evidence" value="ECO:0007669"/>
    <property type="project" value="UniProtKB-EC"/>
</dbReference>
<evidence type="ECO:0000256" key="1">
    <source>
        <dbReference type="ARBA" id="ARBA00001798"/>
    </source>
</evidence>
<keyword evidence="10" id="KW-0472">Membrane</keyword>
<evidence type="ECO:0000313" key="13">
    <source>
        <dbReference type="Ensembl" id="ENSOKIP00005115211.1"/>
    </source>
</evidence>
<evidence type="ECO:0000259" key="11">
    <source>
        <dbReference type="PROSITE" id="PS50089"/>
    </source>
</evidence>
<feature type="transmembrane region" description="Helical" evidence="10">
    <location>
        <begin position="21"/>
        <end position="39"/>
    </location>
</feature>
<proteinExistence type="predicted"/>
<dbReference type="CDD" id="cd23820">
    <property type="entry name" value="RWD_RNF14"/>
    <property type="match status" value="1"/>
</dbReference>
<evidence type="ECO:0000256" key="2">
    <source>
        <dbReference type="ARBA" id="ARBA00012251"/>
    </source>
</evidence>
<accession>A0A8C7LH01</accession>
<evidence type="ECO:0000256" key="10">
    <source>
        <dbReference type="SAM" id="Phobius"/>
    </source>
</evidence>
<dbReference type="Pfam" id="PF01485">
    <property type="entry name" value="IBR"/>
    <property type="match status" value="1"/>
</dbReference>
<keyword evidence="10" id="KW-1133">Transmembrane helix</keyword>
<keyword evidence="4" id="KW-0479">Metal-binding</keyword>
<dbReference type="GeneTree" id="ENSGT00940000154507"/>
<evidence type="ECO:0000256" key="3">
    <source>
        <dbReference type="ARBA" id="ARBA00022679"/>
    </source>
</evidence>
<dbReference type="AlphaFoldDB" id="A0A8C7LH01"/>
<evidence type="ECO:0000256" key="5">
    <source>
        <dbReference type="ARBA" id="ARBA00022737"/>
    </source>
</evidence>
<dbReference type="InterPro" id="IPR031127">
    <property type="entry name" value="E3_UB_ligase_RBR"/>
</dbReference>
<dbReference type="GO" id="GO:0008270">
    <property type="term" value="F:zinc ion binding"/>
    <property type="evidence" value="ECO:0007669"/>
    <property type="project" value="UniProtKB-KW"/>
</dbReference>
<dbReference type="CDD" id="cd16628">
    <property type="entry name" value="RING-HC_RBR_RNF14"/>
    <property type="match status" value="1"/>
</dbReference>
<dbReference type="InterPro" id="IPR017907">
    <property type="entry name" value="Znf_RING_CS"/>
</dbReference>
<dbReference type="Ensembl" id="ENSOKIT00005123250.1">
    <property type="protein sequence ID" value="ENSOKIP00005115211.1"/>
    <property type="gene ID" value="ENSOKIG00005049985.1"/>
</dbReference>
<reference evidence="13" key="2">
    <citation type="submission" date="2025-09" db="UniProtKB">
        <authorList>
            <consortium name="Ensembl"/>
        </authorList>
    </citation>
    <scope>IDENTIFICATION</scope>
</reference>
<dbReference type="Pfam" id="PF05773">
    <property type="entry name" value="RWD"/>
    <property type="match status" value="1"/>
</dbReference>
<reference evidence="13" key="1">
    <citation type="submission" date="2025-08" db="UniProtKB">
        <authorList>
            <consortium name="Ensembl"/>
        </authorList>
    </citation>
    <scope>IDENTIFICATION</scope>
</reference>
<dbReference type="Gene3D" id="3.10.110.10">
    <property type="entry name" value="Ubiquitin Conjugating Enzyme"/>
    <property type="match status" value="1"/>
</dbReference>
<evidence type="ECO:0000259" key="12">
    <source>
        <dbReference type="PROSITE" id="PS51873"/>
    </source>
</evidence>
<dbReference type="PANTHER" id="PTHR11685">
    <property type="entry name" value="RBR FAMILY RING FINGER AND IBR DOMAIN-CONTAINING"/>
    <property type="match status" value="1"/>
</dbReference>
<dbReference type="InterPro" id="IPR001841">
    <property type="entry name" value="Znf_RING"/>
</dbReference>
<dbReference type="PROSITE" id="PS00518">
    <property type="entry name" value="ZF_RING_1"/>
    <property type="match status" value="1"/>
</dbReference>
<evidence type="ECO:0000256" key="6">
    <source>
        <dbReference type="ARBA" id="ARBA00022771"/>
    </source>
</evidence>
<sequence>MTLLKAAIDPTSPSRDYGQDIYASVLKYVLLLLAVLSLYRCLILSQGIKFNEIQRWVYRLLTNPSLSPPQMTSLCKRLDGLWEENQGCVVLFTWIQFLKEEAFAFLDVKSPLEVVKGGNAPVEWKRSEAGVKRAGSLTGEKDKLEPLLELDPRAVLVVDPRTDILPQLLDFDEAQRQKVFDAKAFCCGICFMEKLGSGCLCFKECKHVYCKTCMTEYFQIQIRDGNVQCLNCPEPKCTSLATPSQVKLLVGEELFARYDRLLLQSSLDLMADVVYCPRQSCCQAVMVEPDTTMGICPACQYAFCTLCKRGYHGLSHCKVTAGKGNRLHLNSICIKYFN</sequence>
<dbReference type="Gene3D" id="3.30.40.10">
    <property type="entry name" value="Zinc/RING finger domain, C3HC4 (zinc finger)"/>
    <property type="match status" value="1"/>
</dbReference>
<dbReference type="GO" id="GO:0016567">
    <property type="term" value="P:protein ubiquitination"/>
    <property type="evidence" value="ECO:0007669"/>
    <property type="project" value="InterPro"/>
</dbReference>
<evidence type="ECO:0000256" key="9">
    <source>
        <dbReference type="PROSITE-ProRule" id="PRU00175"/>
    </source>
</evidence>
<keyword evidence="8" id="KW-0862">Zinc</keyword>
<feature type="domain" description="RING-type" evidence="12">
    <location>
        <begin position="183"/>
        <end position="338"/>
    </location>
</feature>
<dbReference type="Gene3D" id="2.20.25.20">
    <property type="match status" value="1"/>
</dbReference>
<protein>
    <recommendedName>
        <fullName evidence="2">RBR-type E3 ubiquitin transferase</fullName>
        <ecNumber evidence="2">2.3.2.31</ecNumber>
    </recommendedName>
</protein>
<dbReference type="Proteomes" id="UP000694557">
    <property type="component" value="Unassembled WGS sequence"/>
</dbReference>
<comment type="catalytic activity">
    <reaction evidence="1">
        <text>[E2 ubiquitin-conjugating enzyme]-S-ubiquitinyl-L-cysteine + [acceptor protein]-L-lysine = [E2 ubiquitin-conjugating enzyme]-L-cysteine + [acceptor protein]-N(6)-ubiquitinyl-L-lysine.</text>
        <dbReference type="EC" id="2.3.2.31"/>
    </reaction>
</comment>
<dbReference type="PROSITE" id="PS50089">
    <property type="entry name" value="ZF_RING_2"/>
    <property type="match status" value="1"/>
</dbReference>
<dbReference type="SUPFAM" id="SSF57850">
    <property type="entry name" value="RING/U-box"/>
    <property type="match status" value="2"/>
</dbReference>
<gene>
    <name evidence="13" type="primary">RNF14</name>
</gene>
<dbReference type="CDD" id="cd20341">
    <property type="entry name" value="BRcat_RBR_RNF14"/>
    <property type="match status" value="1"/>
</dbReference>
<keyword evidence="7" id="KW-0833">Ubl conjugation pathway</keyword>
<organism evidence="13 14">
    <name type="scientific">Oncorhynchus kisutch</name>
    <name type="common">Coho salmon</name>
    <name type="synonym">Salmo kisutch</name>
    <dbReference type="NCBI Taxonomy" id="8019"/>
    <lineage>
        <taxon>Eukaryota</taxon>
        <taxon>Metazoa</taxon>
        <taxon>Chordata</taxon>
        <taxon>Craniata</taxon>
        <taxon>Vertebrata</taxon>
        <taxon>Euteleostomi</taxon>
        <taxon>Actinopterygii</taxon>
        <taxon>Neopterygii</taxon>
        <taxon>Teleostei</taxon>
        <taxon>Protacanthopterygii</taxon>
        <taxon>Salmoniformes</taxon>
        <taxon>Salmonidae</taxon>
        <taxon>Salmoninae</taxon>
        <taxon>Oncorhynchus</taxon>
    </lineage>
</organism>
<evidence type="ECO:0000256" key="8">
    <source>
        <dbReference type="ARBA" id="ARBA00022833"/>
    </source>
</evidence>
<dbReference type="SMART" id="SM00647">
    <property type="entry name" value="IBR"/>
    <property type="match status" value="1"/>
</dbReference>
<keyword evidence="5" id="KW-0677">Repeat</keyword>
<evidence type="ECO:0000313" key="14">
    <source>
        <dbReference type="Proteomes" id="UP000694557"/>
    </source>
</evidence>
<dbReference type="InterPro" id="IPR031128">
    <property type="entry name" value="RNF14_RING-HC_Zfn"/>
</dbReference>
<dbReference type="FunFam" id="2.20.25.20:FF:000007">
    <property type="entry name" value="RBR-type E3 ubiquitin transferase"/>
    <property type="match status" value="1"/>
</dbReference>
<evidence type="ECO:0000256" key="4">
    <source>
        <dbReference type="ARBA" id="ARBA00022723"/>
    </source>
</evidence>
<keyword evidence="6 9" id="KW-0863">Zinc-finger</keyword>
<evidence type="ECO:0000256" key="7">
    <source>
        <dbReference type="ARBA" id="ARBA00022786"/>
    </source>
</evidence>
<dbReference type="InterPro" id="IPR002867">
    <property type="entry name" value="IBR_dom"/>
</dbReference>
<dbReference type="PROSITE" id="PS51873">
    <property type="entry name" value="TRIAD"/>
    <property type="match status" value="1"/>
</dbReference>
<dbReference type="FunFam" id="3.30.40.10:FF:000186">
    <property type="entry name" value="RBR-type E3 ubiquitin transferase"/>
    <property type="match status" value="1"/>
</dbReference>
<name>A0A8C7LH01_ONCKI</name>
<dbReference type="EC" id="2.3.2.31" evidence="2"/>
<dbReference type="InterPro" id="IPR006575">
    <property type="entry name" value="RWD_dom"/>
</dbReference>
<keyword evidence="10" id="KW-0812">Transmembrane</keyword>
<keyword evidence="3" id="KW-0808">Transferase</keyword>
<dbReference type="SUPFAM" id="SSF54495">
    <property type="entry name" value="UBC-like"/>
    <property type="match status" value="1"/>
</dbReference>